<organism evidence="3 4">
    <name type="scientific">Shewanella loihica (strain ATCC BAA-1088 / PV-4)</name>
    <dbReference type="NCBI Taxonomy" id="323850"/>
    <lineage>
        <taxon>Bacteria</taxon>
        <taxon>Pseudomonadati</taxon>
        <taxon>Pseudomonadota</taxon>
        <taxon>Gammaproteobacteria</taxon>
        <taxon>Alteromonadales</taxon>
        <taxon>Shewanellaceae</taxon>
        <taxon>Shewanella</taxon>
    </lineage>
</organism>
<evidence type="ECO:0000313" key="4">
    <source>
        <dbReference type="Proteomes" id="UP000001558"/>
    </source>
</evidence>
<dbReference type="OrthoDB" id="5755469at2"/>
<feature type="chain" id="PRO_5002657804" description="Outer membrane efflux protein" evidence="2">
    <location>
        <begin position="26"/>
        <end position="410"/>
    </location>
</feature>
<protein>
    <recommendedName>
        <fullName evidence="5">Outer membrane efflux protein</fullName>
    </recommendedName>
</protein>
<dbReference type="GO" id="GO:0015562">
    <property type="term" value="F:efflux transmembrane transporter activity"/>
    <property type="evidence" value="ECO:0007669"/>
    <property type="project" value="InterPro"/>
</dbReference>
<keyword evidence="1" id="KW-0175">Coiled coil</keyword>
<dbReference type="SUPFAM" id="SSF56954">
    <property type="entry name" value="Outer membrane efflux proteins (OEP)"/>
    <property type="match status" value="1"/>
</dbReference>
<sequence precursor="true">MSVVKSCIKICLLTALSSSSFFGYAASTHQLHHLLKISKSRLPNASAEAPVVADERAQQLSSSGWLMGLPSISLSHLGSLDNGNSYEQEVSLNLPLKPPGAYDSDSQIKQLSQAIGSQQQALQNLYLSGLIRQSIWDYRLASVKLAQLERKRKLLDKLHQQQKRLTDVGELPVANLLLLEREQVDIDLQQIQLKQQQAEAASLFYRLTGQQLPPESIDDEPSAKLWQVSEFDNQLAQHPLWQLQRLQQQQARLMIERQQAGTQDPWTLSLTAKRTADDQLDDNQLGLGITVPLGVSSALSQSDLASWQQTNQEQLLQSDRTYLQLKTQAEKLAKQQETLGQQQRLLKQGLSLSRTITEELAKVKDQNQVSYEIWLRRYMDALDTESRLALNRVSQQQLHSQQLQALGISL</sequence>
<dbReference type="RefSeq" id="WP_011867558.1">
    <property type="nucleotide sequence ID" value="NC_009092.1"/>
</dbReference>
<gene>
    <name evidence="3" type="ordered locus">Shew_3764</name>
</gene>
<evidence type="ECO:0000256" key="2">
    <source>
        <dbReference type="SAM" id="SignalP"/>
    </source>
</evidence>
<evidence type="ECO:0008006" key="5">
    <source>
        <dbReference type="Google" id="ProtNLM"/>
    </source>
</evidence>
<dbReference type="EMBL" id="CP000606">
    <property type="protein sequence ID" value="ABO25630.1"/>
    <property type="molecule type" value="Genomic_DNA"/>
</dbReference>
<dbReference type="eggNOG" id="COG1538">
    <property type="taxonomic scope" value="Bacteria"/>
</dbReference>
<keyword evidence="2" id="KW-0732">Signal</keyword>
<dbReference type="KEGG" id="slo:Shew_3764"/>
<feature type="signal peptide" evidence="2">
    <location>
        <begin position="1"/>
        <end position="25"/>
    </location>
</feature>
<proteinExistence type="predicted"/>
<evidence type="ECO:0000256" key="1">
    <source>
        <dbReference type="SAM" id="Coils"/>
    </source>
</evidence>
<name>A3QJI2_SHELP</name>
<dbReference type="Gene3D" id="1.20.1600.10">
    <property type="entry name" value="Outer membrane efflux proteins (OEP)"/>
    <property type="match status" value="1"/>
</dbReference>
<dbReference type="HOGENOM" id="CLU_686553_0_0_6"/>
<feature type="coiled-coil region" evidence="1">
    <location>
        <begin position="145"/>
        <end position="199"/>
    </location>
</feature>
<dbReference type="STRING" id="323850.Shew_3764"/>
<evidence type="ECO:0000313" key="3">
    <source>
        <dbReference type="EMBL" id="ABO25630.1"/>
    </source>
</evidence>
<reference evidence="3 4" key="1">
    <citation type="submission" date="2007-03" db="EMBL/GenBank/DDBJ databases">
        <title>Complete sequence of Shewanella loihica PV-4.</title>
        <authorList>
            <consortium name="US DOE Joint Genome Institute"/>
            <person name="Copeland A."/>
            <person name="Lucas S."/>
            <person name="Lapidus A."/>
            <person name="Barry K."/>
            <person name="Detter J.C."/>
            <person name="Glavina del Rio T."/>
            <person name="Hammon N."/>
            <person name="Israni S."/>
            <person name="Dalin E."/>
            <person name="Tice H."/>
            <person name="Pitluck S."/>
            <person name="Chain P."/>
            <person name="Malfatti S."/>
            <person name="Shin M."/>
            <person name="Vergez L."/>
            <person name="Schmutz J."/>
            <person name="Larimer F."/>
            <person name="Land M."/>
            <person name="Hauser L."/>
            <person name="Kyrpides N."/>
            <person name="Mikhailova N."/>
            <person name="Romine M.F."/>
            <person name="Serres G."/>
            <person name="Fredrickson J."/>
            <person name="Tiedje J."/>
            <person name="Richardson P."/>
        </authorList>
    </citation>
    <scope>NUCLEOTIDE SEQUENCE [LARGE SCALE GENOMIC DNA]</scope>
    <source>
        <strain evidence="4">ATCC BAA-1088 / PV-4</strain>
    </source>
</reference>
<accession>A3QJI2</accession>
<dbReference type="AlphaFoldDB" id="A3QJI2"/>
<keyword evidence="4" id="KW-1185">Reference proteome</keyword>
<dbReference type="Proteomes" id="UP000001558">
    <property type="component" value="Chromosome"/>
</dbReference>